<feature type="chain" id="PRO_5039333481" description="DUF5105 domain-containing protein" evidence="1">
    <location>
        <begin position="26"/>
        <end position="198"/>
    </location>
</feature>
<gene>
    <name evidence="2" type="ORF">SAMN02745114_00807</name>
</gene>
<dbReference type="RefSeq" id="WP_078768296.1">
    <property type="nucleotide sequence ID" value="NZ_FUWW01000007.1"/>
</dbReference>
<protein>
    <recommendedName>
        <fullName evidence="4">DUF5105 domain-containing protein</fullName>
    </recommendedName>
</protein>
<evidence type="ECO:0000313" key="3">
    <source>
        <dbReference type="Proteomes" id="UP000190657"/>
    </source>
</evidence>
<dbReference type="AlphaFoldDB" id="A0A1T4LA12"/>
<evidence type="ECO:0000256" key="1">
    <source>
        <dbReference type="SAM" id="SignalP"/>
    </source>
</evidence>
<keyword evidence="3" id="KW-1185">Reference proteome</keyword>
<organism evidence="2 3">
    <name type="scientific">Eubacterium coprostanoligenes</name>
    <dbReference type="NCBI Taxonomy" id="290054"/>
    <lineage>
        <taxon>Bacteria</taxon>
        <taxon>Bacillati</taxon>
        <taxon>Bacillota</taxon>
        <taxon>Clostridia</taxon>
        <taxon>Eubacteriales</taxon>
        <taxon>Eubacteriaceae</taxon>
        <taxon>Eubacterium</taxon>
    </lineage>
</organism>
<keyword evidence="1" id="KW-0732">Signal</keyword>
<name>A0A1T4LA12_9FIRM</name>
<evidence type="ECO:0008006" key="4">
    <source>
        <dbReference type="Google" id="ProtNLM"/>
    </source>
</evidence>
<dbReference type="STRING" id="290054.SAMN02745114_00807"/>
<proteinExistence type="predicted"/>
<accession>A0A1T4LA12</accession>
<evidence type="ECO:0000313" key="2">
    <source>
        <dbReference type="EMBL" id="SJZ51450.1"/>
    </source>
</evidence>
<feature type="signal peptide" evidence="1">
    <location>
        <begin position="1"/>
        <end position="25"/>
    </location>
</feature>
<dbReference type="Proteomes" id="UP000190657">
    <property type="component" value="Unassembled WGS sequence"/>
</dbReference>
<reference evidence="2 3" key="1">
    <citation type="submission" date="2017-02" db="EMBL/GenBank/DDBJ databases">
        <authorList>
            <person name="Peterson S.W."/>
        </authorList>
    </citation>
    <scope>NUCLEOTIDE SEQUENCE [LARGE SCALE GENOMIC DNA]</scope>
    <source>
        <strain evidence="2 3">ATCC 51222</strain>
    </source>
</reference>
<sequence length="198" mass="21933">MKNIPKILLSVVLVVALAFSFSSCSKSVELTEENVIETVAVVEESLKKFDTKKLEKYVNSSTLSTIMRYADKHKQFKELGKAIFSDLSITVDDVDIKNQTVTVTVKNKDLSSVASDFAEKLKNNYSAVQLLNKLDDDDFLDFSLNQLVESMDAVDDETEVTVTLNVKKGDKNLVLTFDDDSEDAVSGGALTAIKNIYK</sequence>
<dbReference type="PROSITE" id="PS51257">
    <property type="entry name" value="PROKAR_LIPOPROTEIN"/>
    <property type="match status" value="1"/>
</dbReference>
<dbReference type="EMBL" id="FUWW01000007">
    <property type="protein sequence ID" value="SJZ51450.1"/>
    <property type="molecule type" value="Genomic_DNA"/>
</dbReference>